<dbReference type="Gene3D" id="3.60.10.10">
    <property type="entry name" value="Endonuclease/exonuclease/phosphatase"/>
    <property type="match status" value="1"/>
</dbReference>
<feature type="compositionally biased region" description="Low complexity" evidence="2">
    <location>
        <begin position="240"/>
        <end position="252"/>
    </location>
</feature>
<evidence type="ECO:0000313" key="5">
    <source>
        <dbReference type="EMBL" id="JAC67590.1"/>
    </source>
</evidence>
<dbReference type="Pfam" id="PF22669">
    <property type="entry name" value="Exo_endo_phos2"/>
    <property type="match status" value="1"/>
</dbReference>
<dbReference type="SMART" id="SM00027">
    <property type="entry name" value="EH"/>
    <property type="match status" value="1"/>
</dbReference>
<evidence type="ECO:0000259" key="3">
    <source>
        <dbReference type="PROSITE" id="PS50031"/>
    </source>
</evidence>
<dbReference type="Gene3D" id="2.130.10.10">
    <property type="entry name" value="YVTN repeat-like/Quinoprotein amine dehydrogenase"/>
    <property type="match status" value="1"/>
</dbReference>
<dbReference type="InterPro" id="IPR046985">
    <property type="entry name" value="IP5"/>
</dbReference>
<dbReference type="SUPFAM" id="SSF50978">
    <property type="entry name" value="WD40 repeat-like"/>
    <property type="match status" value="1"/>
</dbReference>
<dbReference type="Gene3D" id="2.60.40.10">
    <property type="entry name" value="Immunoglobulins"/>
    <property type="match status" value="1"/>
</dbReference>
<dbReference type="InterPro" id="IPR036322">
    <property type="entry name" value="WD40_repeat_dom_sf"/>
</dbReference>
<dbReference type="GO" id="GO:0004439">
    <property type="term" value="F:phosphatidylinositol-4,5-bisphosphate 5-phosphatase activity"/>
    <property type="evidence" value="ECO:0007669"/>
    <property type="project" value="TreeGrafter"/>
</dbReference>
<evidence type="ECO:0000256" key="1">
    <source>
        <dbReference type="ARBA" id="ARBA00010768"/>
    </source>
</evidence>
<dbReference type="PROSITE" id="PS50222">
    <property type="entry name" value="EF_HAND_2"/>
    <property type="match status" value="1"/>
</dbReference>
<feature type="compositionally biased region" description="Polar residues" evidence="2">
    <location>
        <begin position="253"/>
        <end position="263"/>
    </location>
</feature>
<dbReference type="GO" id="GO:0005509">
    <property type="term" value="F:calcium ion binding"/>
    <property type="evidence" value="ECO:0007669"/>
    <property type="project" value="InterPro"/>
</dbReference>
<dbReference type="InterPro" id="IPR056454">
    <property type="entry name" value="Beta-prop_IP5PC_F"/>
</dbReference>
<feature type="region of interest" description="Disordered" evidence="2">
    <location>
        <begin position="240"/>
        <end position="275"/>
    </location>
</feature>
<feature type="compositionally biased region" description="Low complexity" evidence="2">
    <location>
        <begin position="58"/>
        <end position="82"/>
    </location>
</feature>
<dbReference type="InterPro" id="IPR000261">
    <property type="entry name" value="EH_dom"/>
</dbReference>
<dbReference type="CDD" id="cd00052">
    <property type="entry name" value="EH"/>
    <property type="match status" value="1"/>
</dbReference>
<dbReference type="SUPFAM" id="SSF47473">
    <property type="entry name" value="EF-hand"/>
    <property type="match status" value="1"/>
</dbReference>
<dbReference type="Gene3D" id="1.10.238.10">
    <property type="entry name" value="EF-hand"/>
    <property type="match status" value="1"/>
</dbReference>
<feature type="compositionally biased region" description="Low complexity" evidence="2">
    <location>
        <begin position="378"/>
        <end position="392"/>
    </location>
</feature>
<dbReference type="SMART" id="SM00128">
    <property type="entry name" value="IPPc"/>
    <property type="match status" value="1"/>
</dbReference>
<comment type="similarity">
    <text evidence="1">Belongs to the inositol polyphosphate 5-phosphatase family.</text>
</comment>
<dbReference type="PROSITE" id="PS50031">
    <property type="entry name" value="EH"/>
    <property type="match status" value="1"/>
</dbReference>
<dbReference type="SUPFAM" id="SSF56219">
    <property type="entry name" value="DNase I-like"/>
    <property type="match status" value="1"/>
</dbReference>
<dbReference type="EMBL" id="GBEZ01018897">
    <property type="protein sequence ID" value="JAC67590.1"/>
    <property type="molecule type" value="Transcribed_RNA"/>
</dbReference>
<feature type="region of interest" description="Disordered" evidence="2">
    <location>
        <begin position="359"/>
        <end position="416"/>
    </location>
</feature>
<dbReference type="PANTHER" id="PTHR11200">
    <property type="entry name" value="INOSITOL 5-PHOSPHATASE"/>
    <property type="match status" value="1"/>
</dbReference>
<reference evidence="5" key="1">
    <citation type="submission" date="2014-05" db="EMBL/GenBank/DDBJ databases">
        <title>The transcriptome of the halophilic microalga Tetraselmis sp. GSL018 isolated from the Great Salt Lake, Utah.</title>
        <authorList>
            <person name="Jinkerson R.E."/>
            <person name="D'Adamo S."/>
            <person name="Posewitz M.C."/>
        </authorList>
    </citation>
    <scope>NUCLEOTIDE SEQUENCE</scope>
    <source>
        <strain evidence="5">GSL018</strain>
    </source>
</reference>
<dbReference type="PANTHER" id="PTHR11200:SF300">
    <property type="entry name" value="TYPE II INOSITOL 1,4,5-TRISPHOSPHATE 5-PHOSPHATASE"/>
    <property type="match status" value="1"/>
</dbReference>
<organism evidence="5">
    <name type="scientific">Tetraselmis sp. GSL018</name>
    <dbReference type="NCBI Taxonomy" id="582737"/>
    <lineage>
        <taxon>Eukaryota</taxon>
        <taxon>Viridiplantae</taxon>
        <taxon>Chlorophyta</taxon>
        <taxon>core chlorophytes</taxon>
        <taxon>Chlorodendrophyceae</taxon>
        <taxon>Chlorodendrales</taxon>
        <taxon>Chlorodendraceae</taxon>
        <taxon>Tetraselmis</taxon>
    </lineage>
</organism>
<evidence type="ECO:0000256" key="2">
    <source>
        <dbReference type="SAM" id="MobiDB-lite"/>
    </source>
</evidence>
<sequence length="1434" mass="151103">MDTNFFSTDWSTQAPPGKASQVPGLSESSNWHLSREGAGGVSLNPQMAPQRHSPAVQSPADGSPLSPLSPAGAAPTAAAARPAAREAWARQRSASASPLGTPPAERADGPAVLAPVRRPPPPPSLSPGGSGNSSPLLAPRRPAPLPPTSISPQSRLGATCQPSPSSDPFADLLGPRSAPPTQNSSPLAWGGLPMKGKPSPPAGVSSTSSPGGIGSPQVEHRRATLQPDDLASGLEALYQSTSTRASANSSANGLSPPQRSPHSPHTPLPPMDVDGLPASAVDAWFKAADTDGDGKLTGSEAVAFFEMTGLSKSQLSLVWCHATGNKPCGLDRHMFSAALRLVALAQAGEAITHESAARVLHPPPGAPRLPPPRLDFGAASKAPEAAPIPAKPAARRSWESEQALPQPPAAASAPSDGLEGLERLIAGLPDVEPAPQAVTSDAFRCIPCLDVRLTPLNPKQADDLRVLCAAAGGLLAACTGHGSARIFQWGRAEGNIRAPDGSGEERVPQGQDPDMATAADLQDKSTGEVTCMLADELAQVVWTGHKDGYVVAWELGASGSAQMKRMHSWKAHRGSRIVAMCTTARGDLWTCSKYGSLRLWNQPRPGQLPNGSAGRELRREPGVRAHTDRPHGLAVSASGEIVWTIGSAKVHLWEASTGKFLGTLDSPTGIPPSSNTERIDTSQGLPVDAEGRVQTGGILRLGSVEEEVGFQVDKSLGAVRNVAGFMSMGGAKTLARSTEHAKKGAQMLSKFGSSLGKALGGGSGSAGAGSGSMGRRNVAAVDVHDFPDSFNTAGAASATSATSKESGARCACSVAAALDGSLWLGYRPPLVERYSTGGRRLWHDEPKSAVTCLAAVGQCMWAGLSDGSIVVYHGTGSRVATWLAHRGAIVAMVVVGTRVFSMAANGTVTGWSAAIPGDGWSSLSSYWVRKLRQIVQRRTISVLAGTWNVNEQQPSQYSLNSWLGNRSKQAEIVVVGLQEIEMGTGSVAQAAVMDKLSLGEKGNVNAAWWRKSLAQTLGSLEPAGPAAWEMVSMRQLSGMMVIVFVRRELAPYIGEVSTDSIGCGVLGVGGNKGAVAVGFSVFRNYVAVVNSHFAAHQRDVDKRNENYGQILRGLCFTSWSSKVESEEPDDAEDEQEAEAVELPRTNRRMLSDSDSVIWLGDFNYRVDMDRDDVVAAVKDDNLTGPLAADQCRREMEAGRAFAGFQEAPINFQPTYKFDKGNTNPYAYDSSEKRRVPSWTDRIFFRGSAKRNLQSPTSVTMSSREYGACVEVIDSDHKPVYSVLMLDIPIADMAGKRRLASHVLKKAVADSGASTDATTPISLSRAHVLLSSKSKETVCLRNNSSVPMRFTVVGGSEGIAIPITVTVWPISGVIPPDSGVNISVSLTEFEDDSYIHASFSTTLILLSERELSPGSDERIKGSMPQKIQVEYSSRG</sequence>
<evidence type="ECO:0000259" key="4">
    <source>
        <dbReference type="PROSITE" id="PS50222"/>
    </source>
</evidence>
<gene>
    <name evidence="5" type="ORF">TSPGSL018_10751</name>
</gene>
<dbReference type="InterPro" id="IPR001680">
    <property type="entry name" value="WD40_rpt"/>
</dbReference>
<feature type="compositionally biased region" description="Pro residues" evidence="2">
    <location>
        <begin position="361"/>
        <end position="373"/>
    </location>
</feature>
<dbReference type="InterPro" id="IPR002048">
    <property type="entry name" value="EF_hand_dom"/>
</dbReference>
<feature type="region of interest" description="Disordered" evidence="2">
    <location>
        <begin position="1413"/>
        <end position="1434"/>
    </location>
</feature>
<proteinExistence type="inferred from homology"/>
<name>A0A061RAB6_9CHLO</name>
<feature type="compositionally biased region" description="Polar residues" evidence="2">
    <location>
        <begin position="1"/>
        <end position="14"/>
    </location>
</feature>
<feature type="region of interest" description="Disordered" evidence="2">
    <location>
        <begin position="1"/>
        <end position="221"/>
    </location>
</feature>
<dbReference type="GO" id="GO:0046856">
    <property type="term" value="P:phosphatidylinositol dephosphorylation"/>
    <property type="evidence" value="ECO:0007669"/>
    <property type="project" value="InterPro"/>
</dbReference>
<feature type="domain" description="EF-hand" evidence="4">
    <location>
        <begin position="276"/>
        <end position="311"/>
    </location>
</feature>
<dbReference type="InterPro" id="IPR011992">
    <property type="entry name" value="EF-hand-dom_pair"/>
</dbReference>
<dbReference type="SMART" id="SM00320">
    <property type="entry name" value="WD40"/>
    <property type="match status" value="5"/>
</dbReference>
<dbReference type="InterPro" id="IPR000300">
    <property type="entry name" value="IPPc"/>
</dbReference>
<dbReference type="Pfam" id="PF23754">
    <property type="entry name" value="Beta-prop_IP5PC_F"/>
    <property type="match status" value="2"/>
</dbReference>
<protein>
    <submittedName>
        <fullName evidence="5">Type i inositol-trisphosphate 5-phosphatase 12-like</fullName>
    </submittedName>
</protein>
<dbReference type="InterPro" id="IPR013783">
    <property type="entry name" value="Ig-like_fold"/>
</dbReference>
<dbReference type="InterPro" id="IPR015943">
    <property type="entry name" value="WD40/YVTN_repeat-like_dom_sf"/>
</dbReference>
<feature type="domain" description="EH" evidence="3">
    <location>
        <begin position="277"/>
        <end position="367"/>
    </location>
</feature>
<accession>A0A061RAB6</accession>
<dbReference type="InterPro" id="IPR036691">
    <property type="entry name" value="Endo/exonu/phosph_ase_sf"/>
</dbReference>
<feature type="compositionally biased region" description="Polar residues" evidence="2">
    <location>
        <begin position="150"/>
        <end position="166"/>
    </location>
</feature>